<dbReference type="GO" id="GO:0007165">
    <property type="term" value="P:signal transduction"/>
    <property type="evidence" value="ECO:0007669"/>
    <property type="project" value="InterPro"/>
</dbReference>
<reference evidence="5" key="1">
    <citation type="submission" date="2020-05" db="EMBL/GenBank/DDBJ databases">
        <title>Mycena genomes resolve the evolution of fungal bioluminescence.</title>
        <authorList>
            <person name="Tsai I.J."/>
        </authorList>
    </citation>
    <scope>NUCLEOTIDE SEQUENCE</scope>
    <source>
        <strain evidence="5">160909Yilan</strain>
    </source>
</reference>
<dbReference type="InterPro" id="IPR008936">
    <property type="entry name" value="Rho_GTPase_activation_prot"/>
</dbReference>
<dbReference type="InterPro" id="IPR039913">
    <property type="entry name" value="RPAP1/Rba50"/>
</dbReference>
<evidence type="ECO:0000313" key="5">
    <source>
        <dbReference type="EMBL" id="KAF7370725.1"/>
    </source>
</evidence>
<dbReference type="InterPro" id="IPR000198">
    <property type="entry name" value="RhoGAP_dom"/>
</dbReference>
<dbReference type="InterPro" id="IPR001060">
    <property type="entry name" value="FCH_dom"/>
</dbReference>
<dbReference type="SMART" id="SM00324">
    <property type="entry name" value="RhoGAP"/>
    <property type="match status" value="1"/>
</dbReference>
<feature type="compositionally biased region" description="Basic and acidic residues" evidence="2">
    <location>
        <begin position="56"/>
        <end position="76"/>
    </location>
</feature>
<feature type="compositionally biased region" description="Polar residues" evidence="2">
    <location>
        <begin position="2152"/>
        <end position="2181"/>
    </location>
</feature>
<feature type="compositionally biased region" description="Basic and acidic residues" evidence="2">
    <location>
        <begin position="86"/>
        <end position="104"/>
    </location>
</feature>
<dbReference type="PANTHER" id="PTHR21483:SF18">
    <property type="entry name" value="RNA POLYMERASE II-ASSOCIATED PROTEIN 1"/>
    <property type="match status" value="1"/>
</dbReference>
<dbReference type="SMART" id="SM00055">
    <property type="entry name" value="FCH"/>
    <property type="match status" value="1"/>
</dbReference>
<proteinExistence type="predicted"/>
<organism evidence="5 6">
    <name type="scientific">Mycena sanguinolenta</name>
    <dbReference type="NCBI Taxonomy" id="230812"/>
    <lineage>
        <taxon>Eukaryota</taxon>
        <taxon>Fungi</taxon>
        <taxon>Dikarya</taxon>
        <taxon>Basidiomycota</taxon>
        <taxon>Agaricomycotina</taxon>
        <taxon>Agaricomycetes</taxon>
        <taxon>Agaricomycetidae</taxon>
        <taxon>Agaricales</taxon>
        <taxon>Marasmiineae</taxon>
        <taxon>Mycenaceae</taxon>
        <taxon>Mycena</taxon>
    </lineage>
</organism>
<name>A0A8H6Z150_9AGAR</name>
<evidence type="ECO:0000259" key="3">
    <source>
        <dbReference type="PROSITE" id="PS50238"/>
    </source>
</evidence>
<evidence type="ECO:0000313" key="6">
    <source>
        <dbReference type="Proteomes" id="UP000623467"/>
    </source>
</evidence>
<feature type="compositionally biased region" description="Pro residues" evidence="2">
    <location>
        <begin position="1996"/>
        <end position="2011"/>
    </location>
</feature>
<feature type="region of interest" description="Disordered" evidence="2">
    <location>
        <begin position="1995"/>
        <end position="2211"/>
    </location>
</feature>
<dbReference type="SUPFAM" id="SSF48350">
    <property type="entry name" value="GTPase activation domain, GAP"/>
    <property type="match status" value="1"/>
</dbReference>
<keyword evidence="1" id="KW-0175">Coiled coil</keyword>
<dbReference type="PANTHER" id="PTHR21483">
    <property type="entry name" value="RNA POLYMERASE II-ASSOCIATED PROTEIN 1"/>
    <property type="match status" value="1"/>
</dbReference>
<dbReference type="PROSITE" id="PS50238">
    <property type="entry name" value="RHOGAP"/>
    <property type="match status" value="1"/>
</dbReference>
<dbReference type="InterPro" id="IPR031160">
    <property type="entry name" value="F_BAR_dom"/>
</dbReference>
<feature type="region of interest" description="Disordered" evidence="2">
    <location>
        <begin position="1402"/>
        <end position="1449"/>
    </location>
</feature>
<evidence type="ECO:0000259" key="4">
    <source>
        <dbReference type="PROSITE" id="PS51741"/>
    </source>
</evidence>
<dbReference type="SUPFAM" id="SSF103657">
    <property type="entry name" value="BAR/IMD domain-like"/>
    <property type="match status" value="1"/>
</dbReference>
<feature type="compositionally biased region" description="Basic and acidic residues" evidence="2">
    <location>
        <begin position="1418"/>
        <end position="1437"/>
    </location>
</feature>
<feature type="region of interest" description="Disordered" evidence="2">
    <location>
        <begin position="1349"/>
        <end position="1383"/>
    </location>
</feature>
<accession>A0A8H6Z150</accession>
<evidence type="ECO:0000256" key="2">
    <source>
        <dbReference type="SAM" id="MobiDB-lite"/>
    </source>
</evidence>
<feature type="domain" description="Rho-GAP" evidence="3">
    <location>
        <begin position="1692"/>
        <end position="1907"/>
    </location>
</feature>
<keyword evidence="6" id="KW-1185">Reference proteome</keyword>
<feature type="compositionally biased region" description="Polar residues" evidence="2">
    <location>
        <begin position="141"/>
        <end position="150"/>
    </location>
</feature>
<feature type="compositionally biased region" description="Acidic residues" evidence="2">
    <location>
        <begin position="2201"/>
        <end position="2211"/>
    </location>
</feature>
<feature type="compositionally biased region" description="Low complexity" evidence="2">
    <location>
        <begin position="18"/>
        <end position="33"/>
    </location>
</feature>
<feature type="compositionally biased region" description="Acidic residues" evidence="2">
    <location>
        <begin position="110"/>
        <end position="121"/>
    </location>
</feature>
<feature type="region of interest" description="Disordered" evidence="2">
    <location>
        <begin position="168"/>
        <end position="216"/>
    </location>
</feature>
<protein>
    <submittedName>
        <fullName evidence="5">Uncharacterized protein</fullName>
    </submittedName>
</protein>
<dbReference type="Pfam" id="PF08620">
    <property type="entry name" value="RPAP1_C"/>
    <property type="match status" value="1"/>
</dbReference>
<comment type="caution">
    <text evidence="5">The sequence shown here is derived from an EMBL/GenBank/DDBJ whole genome shotgun (WGS) entry which is preliminary data.</text>
</comment>
<feature type="compositionally biased region" description="Low complexity" evidence="2">
    <location>
        <begin position="2049"/>
        <end position="2058"/>
    </location>
</feature>
<feature type="region of interest" description="Disordered" evidence="2">
    <location>
        <begin position="18"/>
        <end position="155"/>
    </location>
</feature>
<dbReference type="Proteomes" id="UP000623467">
    <property type="component" value="Unassembled WGS sequence"/>
</dbReference>
<dbReference type="GO" id="GO:0006366">
    <property type="term" value="P:transcription by RNA polymerase II"/>
    <property type="evidence" value="ECO:0007669"/>
    <property type="project" value="InterPro"/>
</dbReference>
<dbReference type="OrthoDB" id="348201at2759"/>
<feature type="compositionally biased region" description="Polar residues" evidence="2">
    <location>
        <begin position="36"/>
        <end position="46"/>
    </location>
</feature>
<dbReference type="InterPro" id="IPR013929">
    <property type="entry name" value="RPAP1_C"/>
</dbReference>
<gene>
    <name evidence="5" type="ORF">MSAN_00705800</name>
</gene>
<sequence length="2211" mass="239255">MASLHQPPQLIGNVLERATTSAPSTFTPASPFAQGPSKTGFPQAQHRSQKKSAFARAREAQAARNDAGSDRRERDSVPAVVAAKQPVKEDAEEWHAQISRENEARVSAMTDEEREGGEEGDIGAVWAWDRGSAEKTPMPSALSTPSSTRPASRASKQLRFAEVTADDVHVYESAPPSPRKKALALPPPDPEDKDVVSLAPLNTPAPVQDVPEPEEGTPEYIRRRYFPSAPAHNPDLAWMEDTPPPNPIPSAPPPDLLRFDLAGNPLPAPLHASLPTHLGLHHHAPDADGVQRAGYTLSDVFTTAHSSVRAQRVAGMRMLAGVARWVGAVARGDVDLIPGALKAMEIGEVKASVLAAGIGALSERGALGVHAAEVVWECVVGWSESEEAPDVNLEHNMEGVELGSKEDAFPLKQLLPQIVAALSIQSESRDSSTSARILAILHRLARHTNEIATEIVSTPNLIPSLFRTFLLTDHTTANPAALDVLITLASSTRANAQALTPPADALLRFIATLPPPPGSAVLLTKTLTLYKTLAAYGLYSHVASTSHLQLSAIAQYLLARNDTDASAMRVAWLGVLEAWIVCATDPHATTPEHEILWSQVVAWGWSQDILALRANTTAEEWETWAALWCAESAWLEGARVNGVRGGEAERAECVSAIKAGFEDVQGQEHAVVQAVLGAFTTALNDFGTGGAAKVRALCRPAETLMAAMRLWLTCLPPATDGPLSAPPFSLPFSLLSDVCARLVSHPLWTRLPKTGPGYILYRPLARLLAIYLRVSQRLPDVSGDVWMAQALSILACLMPGDEECALQAIEEVVALVTPQWMHARRLAVGLSQEVWDRGGVGIIKPFLVRAVQPRDDVYIGPWYATPTSIKRATTLRLPAMTSSPRHGLPLRRDWTLSPLDHLLRSGTSSVFNNLPPGWDASEVDVTRAALLLTKVAREVVARYSFVEFVLSREEAVFGCMKVFMLEHGQPQPHTGGDSSEVFRDAIVGRLMVDLLAPYTAAASTVEAVSSSPVIPSPPGQSNLEEVAVGFLGVGTPFYQYYTDLVALYDAISFAHPTFARLLLPADKHALRTRLPAPPMERFWACAEDQSDAQMIGAYLRPLVNGGGLHGFLRMVATHHVACNIWPDLRESGGEERAEKLLKVVLNQGEIEVVREVVHYQQIREGHVQMPPKCFDLGDDIQRTHTMAVLSLPLSFTNSFWSQDYRRGLEVLYAKLEQGVHENDQILAFVRARAVAERQLADALLNPALTGAAGAGFGVDDGASLLMAFRGLQAESGTQGKAHKAIAGELDTLVADPFEQWAVQYKDRLHQSRASIIDYWLRAYEQAHGEVAKLKHQYLAKTRRADEAEDDAKFIVPTKDPYTSSPRSRPVDGHRSPPVRTASVSERIAARLRELQQKSAKAVAEAAKDINSDPTAQDDGDKEKLIPKVDKGKGKATEEPPVVASPPPMSPMLPPKLDLPGSPMPPMAPPPMLLAGLSLPPAAVSQLLTRAAAELPLRPVRFPLLGEYPDCFTGEDLDRAEDAAKELTERDNLLRRIGEFGNQFEHSDEAFYQFRPKAFDLGGKSTEATVASPTRQQSDPNVKRPNTFNFANLVSKALNARDAEPAYIKARNEADEADNAFRIATRKLDRQRLGLEERIEETLKLLQRWEIERLRAVKTVLLQYQGTLSNLPKSLEPSLERSGTLIAAYLPESDLNALIERYRTGPFPPGGAGGWDTVSSGEPRKTDIPPVVTSMLTALSEAYKNLPSDIEKRKSWIYEVPLPAVHHLREALNAVPIEEPVPAELFAPYDAPVIAGTIKLWLLELDPPLLALWEGWDDIRKTLPFDLGTALQRLPRVHLCVLDALVSHLRNLIDTTAVEETEEVYITKLALSVGRSIIRPKFESELSIQDRHPTLLFIDLVKNYAAIIPPTLARKKRESERKIPLRKRTAPVDMRLSRSRISVGADAKQLLAAQQVAQNPSLHKASRVCSTTTAPATGGGGCCSATPAGCARCCSAAPPPAASPAVPPPPPLTNAAKPLDVPPPPPIPAPAASPAPASPFVPPPPPPALPAAVDAPARPTFKEPPPELDDDLPPRPAFKEPPPEAPESPTEVPSTTVIPPTPQKPASRVASPKPGSRPSSPANGSTLSRSSSGQAVRGPRGPGARGPRPPSGNVSSMVSNINRKNSIGSPPSSPSYKRNSGSPARPSSVLGRGSFSTRTMESDAEDQVLDKK</sequence>
<dbReference type="EMBL" id="JACAZH010000004">
    <property type="protein sequence ID" value="KAF7370725.1"/>
    <property type="molecule type" value="Genomic_DNA"/>
</dbReference>
<feature type="compositionally biased region" description="Pro residues" evidence="2">
    <location>
        <begin position="2019"/>
        <end position="2048"/>
    </location>
</feature>
<dbReference type="Gene3D" id="1.20.1270.60">
    <property type="entry name" value="Arfaptin homology (AH) domain/BAR domain"/>
    <property type="match status" value="2"/>
</dbReference>
<feature type="domain" description="F-BAR" evidence="4">
    <location>
        <begin position="1193"/>
        <end position="1693"/>
    </location>
</feature>
<dbReference type="PROSITE" id="PS51741">
    <property type="entry name" value="F_BAR"/>
    <property type="match status" value="1"/>
</dbReference>
<dbReference type="InterPro" id="IPR027267">
    <property type="entry name" value="AH/BAR_dom_sf"/>
</dbReference>
<feature type="compositionally biased region" description="Polar residues" evidence="2">
    <location>
        <begin position="2116"/>
        <end position="2133"/>
    </location>
</feature>
<dbReference type="Pfam" id="PF00611">
    <property type="entry name" value="FCH"/>
    <property type="match status" value="1"/>
</dbReference>
<dbReference type="Gene3D" id="1.10.555.10">
    <property type="entry name" value="Rho GTPase activation protein"/>
    <property type="match status" value="1"/>
</dbReference>
<evidence type="ECO:0000256" key="1">
    <source>
        <dbReference type="PROSITE-ProRule" id="PRU01077"/>
    </source>
</evidence>